<keyword evidence="1" id="KW-0240">DNA-directed RNA polymerase</keyword>
<dbReference type="EMBL" id="HBIJ01014993">
    <property type="protein sequence ID" value="CAE0369263.1"/>
    <property type="molecule type" value="Transcribed_RNA"/>
</dbReference>
<accession>A0A7S3NM81</accession>
<organism evidence="15">
    <name type="scientific">Aureoumbra lagunensis</name>
    <dbReference type="NCBI Taxonomy" id="44058"/>
    <lineage>
        <taxon>Eukaryota</taxon>
        <taxon>Sar</taxon>
        <taxon>Stramenopiles</taxon>
        <taxon>Ochrophyta</taxon>
        <taxon>Pelagophyceae</taxon>
        <taxon>Pelagomonadales</taxon>
        <taxon>Aureoumbra</taxon>
    </lineage>
</organism>
<dbReference type="SUPFAM" id="SSF56731">
    <property type="entry name" value="DNA primase core"/>
    <property type="match status" value="1"/>
</dbReference>
<evidence type="ECO:0000256" key="11">
    <source>
        <dbReference type="ARBA" id="ARBA00023163"/>
    </source>
</evidence>
<reference evidence="15" key="1">
    <citation type="submission" date="2021-01" db="EMBL/GenBank/DDBJ databases">
        <authorList>
            <person name="Corre E."/>
            <person name="Pelletier E."/>
            <person name="Niang G."/>
            <person name="Scheremetjew M."/>
            <person name="Finn R."/>
            <person name="Kale V."/>
            <person name="Holt S."/>
            <person name="Cochrane G."/>
            <person name="Meng A."/>
            <person name="Brown T."/>
            <person name="Cohen L."/>
        </authorList>
    </citation>
    <scope>NUCLEOTIDE SEQUENCE</scope>
    <source>
        <strain evidence="15">CCMP1510</strain>
    </source>
</reference>
<evidence type="ECO:0000313" key="15">
    <source>
        <dbReference type="EMBL" id="CAE0369263.1"/>
    </source>
</evidence>
<dbReference type="Pfam" id="PF08275">
    <property type="entry name" value="DNAG_N"/>
    <property type="match status" value="1"/>
</dbReference>
<keyword evidence="5" id="KW-0235">DNA replication</keyword>
<dbReference type="GO" id="GO:0003677">
    <property type="term" value="F:DNA binding"/>
    <property type="evidence" value="ECO:0007669"/>
    <property type="project" value="UniProtKB-KW"/>
</dbReference>
<dbReference type="PROSITE" id="PS50880">
    <property type="entry name" value="TOPRIM"/>
    <property type="match status" value="1"/>
</dbReference>
<gene>
    <name evidence="15" type="ORF">ALAG00032_LOCUS10026</name>
</gene>
<keyword evidence="11" id="KW-0804">Transcription</keyword>
<dbReference type="SUPFAM" id="SSF57783">
    <property type="entry name" value="Zinc beta-ribbon"/>
    <property type="match status" value="1"/>
</dbReference>
<dbReference type="SMART" id="SM00400">
    <property type="entry name" value="ZnF_CHCC"/>
    <property type="match status" value="1"/>
</dbReference>
<protein>
    <recommendedName>
        <fullName evidence="14">Toprim domain-containing protein</fullName>
    </recommendedName>
</protein>
<evidence type="ECO:0000256" key="3">
    <source>
        <dbReference type="ARBA" id="ARBA00022679"/>
    </source>
</evidence>
<evidence type="ECO:0000256" key="5">
    <source>
        <dbReference type="ARBA" id="ARBA00022705"/>
    </source>
</evidence>
<dbReference type="GO" id="GO:0006269">
    <property type="term" value="P:DNA replication, synthesis of primer"/>
    <property type="evidence" value="ECO:0007669"/>
    <property type="project" value="UniProtKB-KW"/>
</dbReference>
<evidence type="ECO:0000256" key="4">
    <source>
        <dbReference type="ARBA" id="ARBA00022695"/>
    </source>
</evidence>
<keyword evidence="3" id="KW-0808">Transferase</keyword>
<proteinExistence type="predicted"/>
<keyword evidence="6" id="KW-0479">Metal-binding</keyword>
<evidence type="ECO:0000256" key="2">
    <source>
        <dbReference type="ARBA" id="ARBA00022515"/>
    </source>
</evidence>
<dbReference type="AlphaFoldDB" id="A0A7S3NM81"/>
<feature type="domain" description="Toprim" evidence="14">
    <location>
        <begin position="288"/>
        <end position="374"/>
    </location>
</feature>
<keyword evidence="8" id="KW-0862">Zinc</keyword>
<keyword evidence="13" id="KW-0732">Signal</keyword>
<dbReference type="SMART" id="SM00493">
    <property type="entry name" value="TOPRIM"/>
    <property type="match status" value="1"/>
</dbReference>
<dbReference type="GO" id="GO:0000428">
    <property type="term" value="C:DNA-directed RNA polymerase complex"/>
    <property type="evidence" value="ECO:0007669"/>
    <property type="project" value="UniProtKB-KW"/>
</dbReference>
<evidence type="ECO:0000256" key="1">
    <source>
        <dbReference type="ARBA" id="ARBA00022478"/>
    </source>
</evidence>
<dbReference type="Pfam" id="PF01807">
    <property type="entry name" value="Zn_ribbon_DnaG"/>
    <property type="match status" value="1"/>
</dbReference>
<keyword evidence="10" id="KW-0238">DNA-binding</keyword>
<dbReference type="Gene3D" id="3.90.580.10">
    <property type="entry name" value="Zinc finger, CHC2-type domain"/>
    <property type="match status" value="1"/>
</dbReference>
<dbReference type="GO" id="GO:0005737">
    <property type="term" value="C:cytoplasm"/>
    <property type="evidence" value="ECO:0007669"/>
    <property type="project" value="TreeGrafter"/>
</dbReference>
<dbReference type="CDD" id="cd03364">
    <property type="entry name" value="TOPRIM_DnaG_primases"/>
    <property type="match status" value="1"/>
</dbReference>
<evidence type="ECO:0000256" key="7">
    <source>
        <dbReference type="ARBA" id="ARBA00022771"/>
    </source>
</evidence>
<dbReference type="GO" id="GO:0003899">
    <property type="term" value="F:DNA-directed RNA polymerase activity"/>
    <property type="evidence" value="ECO:0007669"/>
    <property type="project" value="InterPro"/>
</dbReference>
<dbReference type="InterPro" id="IPR037068">
    <property type="entry name" value="DNA_primase_core_N_sf"/>
</dbReference>
<dbReference type="Gene3D" id="3.90.980.10">
    <property type="entry name" value="DNA primase, catalytic core, N-terminal domain"/>
    <property type="match status" value="1"/>
</dbReference>
<dbReference type="InterPro" id="IPR013264">
    <property type="entry name" value="DNAG_N"/>
</dbReference>
<keyword evidence="2" id="KW-0639">Primosome</keyword>
<evidence type="ECO:0000256" key="10">
    <source>
        <dbReference type="ARBA" id="ARBA00023125"/>
    </source>
</evidence>
<dbReference type="NCBIfam" id="TIGR01391">
    <property type="entry name" value="dnaG"/>
    <property type="match status" value="1"/>
</dbReference>
<dbReference type="Gene3D" id="3.40.1360.10">
    <property type="match status" value="1"/>
</dbReference>
<feature type="signal peptide" evidence="13">
    <location>
        <begin position="1"/>
        <end position="16"/>
    </location>
</feature>
<evidence type="ECO:0000256" key="12">
    <source>
        <dbReference type="SAM" id="MobiDB-lite"/>
    </source>
</evidence>
<evidence type="ECO:0000259" key="14">
    <source>
        <dbReference type="PROSITE" id="PS50880"/>
    </source>
</evidence>
<dbReference type="InterPro" id="IPR002694">
    <property type="entry name" value="Znf_CHC2"/>
</dbReference>
<evidence type="ECO:0000256" key="8">
    <source>
        <dbReference type="ARBA" id="ARBA00022833"/>
    </source>
</evidence>
<dbReference type="PANTHER" id="PTHR30313:SF2">
    <property type="entry name" value="DNA PRIMASE"/>
    <property type="match status" value="1"/>
</dbReference>
<dbReference type="InterPro" id="IPR050219">
    <property type="entry name" value="DnaG_primase"/>
</dbReference>
<dbReference type="InterPro" id="IPR036977">
    <property type="entry name" value="DNA_primase_Znf_CHC2"/>
</dbReference>
<dbReference type="InterPro" id="IPR006295">
    <property type="entry name" value="DNA_primase_DnaG"/>
</dbReference>
<dbReference type="Pfam" id="PF13155">
    <property type="entry name" value="Toprim_2"/>
    <property type="match status" value="1"/>
</dbReference>
<name>A0A7S3NM81_9STRA</name>
<evidence type="ECO:0000256" key="9">
    <source>
        <dbReference type="ARBA" id="ARBA00022842"/>
    </source>
</evidence>
<sequence>MVKILVPFLLVRVLRGWLYPGTRRNLVRRRNNVKDICEVAEALGIELISKSGGYWSLCPFHDEKTPSFKLSPEKGVFYCFGCGAKGNAFHLTQKMRSCNFEEASSWLLSLSLLTTNNKTVPMVEQKEINEHELRLVLSALARYYAKSLSESVEAGAARMYLYDRGISPETTIKFGLGYAPSRSIGQISASRYFLQELQQKNVSISIPAIDAVGVKSFPKRDRFAERLVLPIRDPAGQTVGFGSRLLPQPTIYKKNVPKYVNSPVSSVFAKSRLLFGLDQAAPFIRQHDEAIIVEGYFDVLTLHDCGIRNVVAALGVTLTRFQIEHAARYSESRAVILLLDSDSAGNAATDKLCASLLPNLVQDAGLDVSVSHLKPFKDAADFVQSIRKHQDDAGLRSLFAQTILANKIPWEQRRDKVLLGDLFKPGAPNENGDQDVQRQREVDNNSIVVI</sequence>
<dbReference type="InterPro" id="IPR006171">
    <property type="entry name" value="TOPRIM_dom"/>
</dbReference>
<keyword evidence="4" id="KW-0548">Nucleotidyltransferase</keyword>
<feature type="chain" id="PRO_5031019347" description="Toprim domain-containing protein" evidence="13">
    <location>
        <begin position="17"/>
        <end position="450"/>
    </location>
</feature>
<keyword evidence="9" id="KW-0460">Magnesium</keyword>
<feature type="region of interest" description="Disordered" evidence="12">
    <location>
        <begin position="424"/>
        <end position="443"/>
    </location>
</feature>
<dbReference type="GO" id="GO:0008270">
    <property type="term" value="F:zinc ion binding"/>
    <property type="evidence" value="ECO:0007669"/>
    <property type="project" value="UniProtKB-KW"/>
</dbReference>
<dbReference type="PANTHER" id="PTHR30313">
    <property type="entry name" value="DNA PRIMASE"/>
    <property type="match status" value="1"/>
</dbReference>
<evidence type="ECO:0000256" key="13">
    <source>
        <dbReference type="SAM" id="SignalP"/>
    </source>
</evidence>
<evidence type="ECO:0000256" key="6">
    <source>
        <dbReference type="ARBA" id="ARBA00022723"/>
    </source>
</evidence>
<keyword evidence="7" id="KW-0863">Zinc-finger</keyword>
<dbReference type="InterPro" id="IPR034151">
    <property type="entry name" value="TOPRIM_DnaG_bac"/>
</dbReference>